<evidence type="ECO:0000256" key="7">
    <source>
        <dbReference type="ARBA" id="ARBA00023002"/>
    </source>
</evidence>
<proteinExistence type="inferred from homology"/>
<reference evidence="13 14" key="1">
    <citation type="journal article" date="2021" name="Environ. Microbiol.">
        <title>Gene family expansions and transcriptome signatures uncover fungal adaptations to wood decay.</title>
        <authorList>
            <person name="Hage H."/>
            <person name="Miyauchi S."/>
            <person name="Viragh M."/>
            <person name="Drula E."/>
            <person name="Min B."/>
            <person name="Chaduli D."/>
            <person name="Navarro D."/>
            <person name="Favel A."/>
            <person name="Norest M."/>
            <person name="Lesage-Meessen L."/>
            <person name="Balint B."/>
            <person name="Merenyi Z."/>
            <person name="de Eugenio L."/>
            <person name="Morin E."/>
            <person name="Martinez A.T."/>
            <person name="Baldrian P."/>
            <person name="Stursova M."/>
            <person name="Martinez M.J."/>
            <person name="Novotny C."/>
            <person name="Magnuson J.K."/>
            <person name="Spatafora J.W."/>
            <person name="Maurice S."/>
            <person name="Pangilinan J."/>
            <person name="Andreopoulos W."/>
            <person name="LaButti K."/>
            <person name="Hundley H."/>
            <person name="Na H."/>
            <person name="Kuo A."/>
            <person name="Barry K."/>
            <person name="Lipzen A."/>
            <person name="Henrissat B."/>
            <person name="Riley R."/>
            <person name="Ahrendt S."/>
            <person name="Nagy L.G."/>
            <person name="Grigoriev I.V."/>
            <person name="Martin F."/>
            <person name="Rosso M.N."/>
        </authorList>
    </citation>
    <scope>NUCLEOTIDE SEQUENCE [LARGE SCALE GENOMIC DNA]</scope>
    <source>
        <strain evidence="13 14">CIRM-BRFM 1785</strain>
    </source>
</reference>
<protein>
    <recommendedName>
        <fullName evidence="4 11">Protoporphyrinogen oxidase</fullName>
        <ecNumber evidence="4 11">1.3.3.4</ecNumber>
    </recommendedName>
</protein>
<evidence type="ECO:0000256" key="3">
    <source>
        <dbReference type="ARBA" id="ARBA00010551"/>
    </source>
</evidence>
<evidence type="ECO:0000256" key="2">
    <source>
        <dbReference type="ARBA" id="ARBA00005073"/>
    </source>
</evidence>
<evidence type="ECO:0000256" key="10">
    <source>
        <dbReference type="ARBA" id="ARBA00047554"/>
    </source>
</evidence>
<evidence type="ECO:0000256" key="8">
    <source>
        <dbReference type="ARBA" id="ARBA00023133"/>
    </source>
</evidence>
<evidence type="ECO:0000256" key="5">
    <source>
        <dbReference type="ARBA" id="ARBA00022630"/>
    </source>
</evidence>
<comment type="function">
    <text evidence="1 11">Catalyzes the 6-electron oxidation of protoporphyrinogen-IX to form protoporphyrin-IX.</text>
</comment>
<evidence type="ECO:0000256" key="9">
    <source>
        <dbReference type="ARBA" id="ARBA00023244"/>
    </source>
</evidence>
<dbReference type="Pfam" id="PF01593">
    <property type="entry name" value="Amino_oxidase"/>
    <property type="match status" value="1"/>
</dbReference>
<keyword evidence="14" id="KW-1185">Reference proteome</keyword>
<evidence type="ECO:0000256" key="4">
    <source>
        <dbReference type="ARBA" id="ARBA00012867"/>
    </source>
</evidence>
<name>A0ABQ8KF54_9APHY</name>
<evidence type="ECO:0000313" key="13">
    <source>
        <dbReference type="EMBL" id="KAH9836268.1"/>
    </source>
</evidence>
<dbReference type="PANTHER" id="PTHR42923:SF3">
    <property type="entry name" value="PROTOPORPHYRINOGEN OXIDASE"/>
    <property type="match status" value="1"/>
</dbReference>
<evidence type="ECO:0000313" key="14">
    <source>
        <dbReference type="Proteomes" id="UP000814176"/>
    </source>
</evidence>
<keyword evidence="6 11" id="KW-0274">FAD</keyword>
<dbReference type="SUPFAM" id="SSF51905">
    <property type="entry name" value="FAD/NAD(P)-binding domain"/>
    <property type="match status" value="1"/>
</dbReference>
<accession>A0ABQ8KF54</accession>
<keyword evidence="9 11" id="KW-0627">Porphyrin biosynthesis</keyword>
<evidence type="ECO:0000259" key="12">
    <source>
        <dbReference type="Pfam" id="PF01593"/>
    </source>
</evidence>
<evidence type="ECO:0000256" key="11">
    <source>
        <dbReference type="RuleBase" id="RU367069"/>
    </source>
</evidence>
<dbReference type="Proteomes" id="UP000814176">
    <property type="component" value="Unassembled WGS sequence"/>
</dbReference>
<comment type="subcellular location">
    <subcellularLocation>
        <location evidence="11">Mitochondrion inner membrane</location>
    </subcellularLocation>
</comment>
<gene>
    <name evidence="13" type="ORF">C8Q71DRAFT_74559</name>
</gene>
<sequence>MPPRHVAILGGGLTGLSSAFHISRRFPNTQITLLEKQNRLGGWVMSERVEVRVPSETGSSVRTARVLLESGPRTLRPGGQAVLELVNLLNLAPSLLTVPRTAPAALNRFLHLPGSPGLLRIPMSFASLLTSPLAPTLVRAVFKDAFSRGTSPPRAAEEEDESTDAFLTRHFGGTFARTFGSALIHGIYAADARDLSIRAAFPQMLEYEQAGGGSVIRGMIATALARRKDTGEVKEGTYELGGVEGLMQGMSVYSFKEGTGELVDALERDLEGKESVRVLKGDGAVSLGKGESGDGFEIRTASGTTLTPSHLVSSLPLPALNALLHSSSSRALPALPHLTANPTSSVTVVNIVFPGPPTSLHPPGFGYLVPRPASDYADGNALGILGTVFDSCALPTQDPADAPITKVTVMLGGPYYTRGRFAPPPVDGDGSLSSEYVRRLLDELSRHLGKQLPAPLLVRVRTHEACIPTPTPGHVARIAEMRRVVRESWGEAAEVIGAGVDGVSVPACVEAGRTVGRNW</sequence>
<comment type="pathway">
    <text evidence="2 11">Porphyrin-containing compound metabolism; protoporphyrin-IX biosynthesis; protoporphyrin-IX from protoporphyrinogen-IX: step 1/1.</text>
</comment>
<comment type="catalytic activity">
    <reaction evidence="10 11">
        <text>protoporphyrinogen IX + 3 O2 = protoporphyrin IX + 3 H2O2</text>
        <dbReference type="Rhea" id="RHEA:25576"/>
        <dbReference type="ChEBI" id="CHEBI:15379"/>
        <dbReference type="ChEBI" id="CHEBI:16240"/>
        <dbReference type="ChEBI" id="CHEBI:57306"/>
        <dbReference type="ChEBI" id="CHEBI:57307"/>
        <dbReference type="EC" id="1.3.3.4"/>
    </reaction>
</comment>
<comment type="similarity">
    <text evidence="3 11">Belongs to the protoporphyrinogen/coproporphyrinogen oxidase family. Protoporphyrinogen oxidase subfamily.</text>
</comment>
<dbReference type="EMBL" id="JADCUA010000011">
    <property type="protein sequence ID" value="KAH9836268.1"/>
    <property type="molecule type" value="Genomic_DNA"/>
</dbReference>
<comment type="cofactor">
    <cofactor evidence="11">
        <name>FAD</name>
        <dbReference type="ChEBI" id="CHEBI:57692"/>
    </cofactor>
    <text evidence="11">Binds 1 FAD per subunit.</text>
</comment>
<dbReference type="SUPFAM" id="SSF54373">
    <property type="entry name" value="FAD-linked reductases, C-terminal domain"/>
    <property type="match status" value="1"/>
</dbReference>
<dbReference type="GeneID" id="72003744"/>
<keyword evidence="7 11" id="KW-0560">Oxidoreductase</keyword>
<dbReference type="InterPro" id="IPR050464">
    <property type="entry name" value="Zeta_carotene_desat/Oxidored"/>
</dbReference>
<dbReference type="InterPro" id="IPR004572">
    <property type="entry name" value="Protoporphyrinogen_oxidase"/>
</dbReference>
<evidence type="ECO:0000256" key="6">
    <source>
        <dbReference type="ARBA" id="ARBA00022827"/>
    </source>
</evidence>
<evidence type="ECO:0000256" key="1">
    <source>
        <dbReference type="ARBA" id="ARBA00002600"/>
    </source>
</evidence>
<dbReference type="RefSeq" id="XP_047778553.1">
    <property type="nucleotide sequence ID" value="XM_047923012.1"/>
</dbReference>
<comment type="caution">
    <text evidence="13">The sequence shown here is derived from an EMBL/GenBank/DDBJ whole genome shotgun (WGS) entry which is preliminary data.</text>
</comment>
<organism evidence="13 14">
    <name type="scientific">Rhodofomes roseus</name>
    <dbReference type="NCBI Taxonomy" id="34475"/>
    <lineage>
        <taxon>Eukaryota</taxon>
        <taxon>Fungi</taxon>
        <taxon>Dikarya</taxon>
        <taxon>Basidiomycota</taxon>
        <taxon>Agaricomycotina</taxon>
        <taxon>Agaricomycetes</taxon>
        <taxon>Polyporales</taxon>
        <taxon>Rhodofomes</taxon>
    </lineage>
</organism>
<dbReference type="Gene3D" id="3.50.50.60">
    <property type="entry name" value="FAD/NAD(P)-binding domain"/>
    <property type="match status" value="1"/>
</dbReference>
<dbReference type="EC" id="1.3.3.4" evidence="4 11"/>
<dbReference type="NCBIfam" id="TIGR00562">
    <property type="entry name" value="proto_IX_ox"/>
    <property type="match status" value="1"/>
</dbReference>
<keyword evidence="8 11" id="KW-0350">Heme biosynthesis</keyword>
<dbReference type="InterPro" id="IPR036188">
    <property type="entry name" value="FAD/NAD-bd_sf"/>
</dbReference>
<keyword evidence="5 11" id="KW-0285">Flavoprotein</keyword>
<dbReference type="PANTHER" id="PTHR42923">
    <property type="entry name" value="PROTOPORPHYRINOGEN OXIDASE"/>
    <property type="match status" value="1"/>
</dbReference>
<feature type="domain" description="Amine oxidase" evidence="12">
    <location>
        <begin position="13"/>
        <end position="513"/>
    </location>
</feature>
<dbReference type="InterPro" id="IPR002937">
    <property type="entry name" value="Amino_oxidase"/>
</dbReference>